<evidence type="ECO:0000313" key="3">
    <source>
        <dbReference type="Proteomes" id="UP000070121"/>
    </source>
</evidence>
<dbReference type="Proteomes" id="UP000070121">
    <property type="component" value="Unassembled WGS sequence"/>
</dbReference>
<evidence type="ECO:0000313" key="2">
    <source>
        <dbReference type="EMBL" id="KXH60183.1"/>
    </source>
</evidence>
<feature type="compositionally biased region" description="Gly residues" evidence="1">
    <location>
        <begin position="10"/>
        <end position="22"/>
    </location>
</feature>
<dbReference type="AlphaFoldDB" id="A0A135UIF6"/>
<evidence type="ECO:0000256" key="1">
    <source>
        <dbReference type="SAM" id="MobiDB-lite"/>
    </source>
</evidence>
<comment type="caution">
    <text evidence="2">The sequence shown here is derived from an EMBL/GenBank/DDBJ whole genome shotgun (WGS) entry which is preliminary data.</text>
</comment>
<sequence>MRQRRKRGKGNGARGEGAGGGLFQRHAPKVLSLIREFNMSGMSLYSRPPFRQNASKLTSTVAPYSEASHPEDTVYGGKTLPPPRDDCFSPNVDFCDLCRYEETPPDCLVRMEKGGEVGYEAHSRLRSADIPCKIRLSPMAHYTPITYTVISAAVSYLITRWSDDETSKPTDTT</sequence>
<feature type="region of interest" description="Disordered" evidence="1">
    <location>
        <begin position="1"/>
        <end position="22"/>
    </location>
</feature>
<name>A0A135UIF6_9PEZI</name>
<proteinExistence type="predicted"/>
<gene>
    <name evidence="2" type="ORF">CSAL01_09646</name>
</gene>
<accession>A0A135UIF6</accession>
<dbReference type="EMBL" id="JFFI01001418">
    <property type="protein sequence ID" value="KXH60183.1"/>
    <property type="molecule type" value="Genomic_DNA"/>
</dbReference>
<protein>
    <submittedName>
        <fullName evidence="2">Uncharacterized protein</fullName>
    </submittedName>
</protein>
<reference evidence="2 3" key="1">
    <citation type="submission" date="2014-02" db="EMBL/GenBank/DDBJ databases">
        <title>The genome sequence of Colletotrichum salicis CBS 607.94.</title>
        <authorList>
            <person name="Baroncelli R."/>
            <person name="Thon M.R."/>
        </authorList>
    </citation>
    <scope>NUCLEOTIDE SEQUENCE [LARGE SCALE GENOMIC DNA]</scope>
    <source>
        <strain evidence="2 3">CBS 607.94</strain>
    </source>
</reference>
<organism evidence="2 3">
    <name type="scientific">Colletotrichum salicis</name>
    <dbReference type="NCBI Taxonomy" id="1209931"/>
    <lineage>
        <taxon>Eukaryota</taxon>
        <taxon>Fungi</taxon>
        <taxon>Dikarya</taxon>
        <taxon>Ascomycota</taxon>
        <taxon>Pezizomycotina</taxon>
        <taxon>Sordariomycetes</taxon>
        <taxon>Hypocreomycetidae</taxon>
        <taxon>Glomerellales</taxon>
        <taxon>Glomerellaceae</taxon>
        <taxon>Colletotrichum</taxon>
        <taxon>Colletotrichum acutatum species complex</taxon>
    </lineage>
</organism>
<keyword evidence="3" id="KW-1185">Reference proteome</keyword>